<organism evidence="1 2">
    <name type="scientific">Porites evermanni</name>
    <dbReference type="NCBI Taxonomy" id="104178"/>
    <lineage>
        <taxon>Eukaryota</taxon>
        <taxon>Metazoa</taxon>
        <taxon>Cnidaria</taxon>
        <taxon>Anthozoa</taxon>
        <taxon>Hexacorallia</taxon>
        <taxon>Scleractinia</taxon>
        <taxon>Fungiina</taxon>
        <taxon>Poritidae</taxon>
        <taxon>Porites</taxon>
    </lineage>
</organism>
<keyword evidence="2" id="KW-1185">Reference proteome</keyword>
<name>A0ABN8SN97_9CNID</name>
<sequence>MANFGDYYHLVQTDDFKKWFWYGQNGNTLIKYLNSDKGRQEIVRREKNSPYAYGIVLNVNLLGDQFNALKLVKIGFTQQGTGSDCENRMTQVCREIERHGPHLQGKTAVLFVIMKNPIDTSTHSEFETNFRKRWGMPVSNEFALSYNLPFHTEWVLTTQSFIVHMLQVIQAASQGGRIDASIFKGITFDSERYLPPGFLQYRRN</sequence>
<dbReference type="Proteomes" id="UP001159427">
    <property type="component" value="Unassembled WGS sequence"/>
</dbReference>
<accession>A0ABN8SN97</accession>
<proteinExistence type="predicted"/>
<protein>
    <submittedName>
        <fullName evidence="1">Uncharacterized protein</fullName>
    </submittedName>
</protein>
<evidence type="ECO:0000313" key="1">
    <source>
        <dbReference type="EMBL" id="CAH3192380.1"/>
    </source>
</evidence>
<evidence type="ECO:0000313" key="2">
    <source>
        <dbReference type="Proteomes" id="UP001159427"/>
    </source>
</evidence>
<comment type="caution">
    <text evidence="1">The sequence shown here is derived from an EMBL/GenBank/DDBJ whole genome shotgun (WGS) entry which is preliminary data.</text>
</comment>
<reference evidence="1 2" key="1">
    <citation type="submission" date="2022-05" db="EMBL/GenBank/DDBJ databases">
        <authorList>
            <consortium name="Genoscope - CEA"/>
            <person name="William W."/>
        </authorList>
    </citation>
    <scope>NUCLEOTIDE SEQUENCE [LARGE SCALE GENOMIC DNA]</scope>
</reference>
<gene>
    <name evidence="1" type="ORF">PEVE_00023797</name>
</gene>
<dbReference type="EMBL" id="CALNXI010003162">
    <property type="protein sequence ID" value="CAH3192380.1"/>
    <property type="molecule type" value="Genomic_DNA"/>
</dbReference>